<gene>
    <name evidence="5" type="ORF">GCM10020221_19080</name>
</gene>
<accession>A0ABN3WNW7</accession>
<keyword evidence="6" id="KW-1185">Reference proteome</keyword>
<reference evidence="5 6" key="1">
    <citation type="journal article" date="2019" name="Int. J. Syst. Evol. Microbiol.">
        <title>The Global Catalogue of Microorganisms (GCM) 10K type strain sequencing project: providing services to taxonomists for standard genome sequencing and annotation.</title>
        <authorList>
            <consortium name="The Broad Institute Genomics Platform"/>
            <consortium name="The Broad Institute Genome Sequencing Center for Infectious Disease"/>
            <person name="Wu L."/>
            <person name="Ma J."/>
        </authorList>
    </citation>
    <scope>NUCLEOTIDE SEQUENCE [LARGE SCALE GENOMIC DNA]</scope>
    <source>
        <strain evidence="5 6">JCM 4087</strain>
    </source>
</reference>
<dbReference type="Gene3D" id="3.40.50.10490">
    <property type="entry name" value="Glucose-6-phosphate isomerase like protein, domain 1"/>
    <property type="match status" value="3"/>
</dbReference>
<feature type="compositionally biased region" description="Basic and acidic residues" evidence="4">
    <location>
        <begin position="80"/>
        <end position="107"/>
    </location>
</feature>
<feature type="region of interest" description="Disordered" evidence="4">
    <location>
        <begin position="1"/>
        <end position="27"/>
    </location>
</feature>
<sequence length="300" mass="33115">MATLKADDYRTYTTEGSSTSAQPTTVEWEAESYDMGGHDTYMHKEIHEQADAVDRALRGRIDDRFSTVHLGGLNLDARDARARAPGEDPGLRHLVPRRPDRRPDDRGSWPGSPPTPSRPPSSATATRSWTPTPSTSRCRSPVRPTTCSPPSRSSSARAPASWSGERGRFRDRPGRPDGGMYVHAGPRGLRRLHQVLFTNMVVAFGLFALHLGRTRDLSVADGKRIIEGLRKLPGQIEEILANEAQIEKLAAEYADAKSMMFIGRVRGYPVAREASLKLKEVSYIHAEAYPASGSSMARWP</sequence>
<dbReference type="InterPro" id="IPR046348">
    <property type="entry name" value="SIS_dom_sf"/>
</dbReference>
<dbReference type="PANTHER" id="PTHR10937:SF0">
    <property type="entry name" value="GLUTAMINE--FRUCTOSE-6-PHOSPHATE TRANSAMINASE (ISOMERIZING)"/>
    <property type="match status" value="1"/>
</dbReference>
<feature type="compositionally biased region" description="Basic and acidic residues" evidence="4">
    <location>
        <begin position="165"/>
        <end position="175"/>
    </location>
</feature>
<protein>
    <recommendedName>
        <fullName evidence="3">Glutamine--fructose-6-phosphate aminotransferase [isomerizing]</fullName>
        <ecNumber evidence="2">2.6.1.16</ecNumber>
    </recommendedName>
</protein>
<dbReference type="Proteomes" id="UP001501102">
    <property type="component" value="Unassembled WGS sequence"/>
</dbReference>
<feature type="compositionally biased region" description="Basic and acidic residues" evidence="4">
    <location>
        <begin position="1"/>
        <end position="10"/>
    </location>
</feature>
<name>A0ABN3WNW7_STRTU</name>
<evidence type="ECO:0000256" key="1">
    <source>
        <dbReference type="ARBA" id="ARBA00001031"/>
    </source>
</evidence>
<feature type="compositionally biased region" description="Low complexity" evidence="4">
    <location>
        <begin position="120"/>
        <end position="164"/>
    </location>
</feature>
<feature type="region of interest" description="Disordered" evidence="4">
    <location>
        <begin position="80"/>
        <end position="178"/>
    </location>
</feature>
<comment type="catalytic activity">
    <reaction evidence="1">
        <text>D-fructose 6-phosphate + L-glutamine = D-glucosamine 6-phosphate + L-glutamate</text>
        <dbReference type="Rhea" id="RHEA:13237"/>
        <dbReference type="ChEBI" id="CHEBI:29985"/>
        <dbReference type="ChEBI" id="CHEBI:58359"/>
        <dbReference type="ChEBI" id="CHEBI:58725"/>
        <dbReference type="ChEBI" id="CHEBI:61527"/>
        <dbReference type="EC" id="2.6.1.16"/>
    </reaction>
</comment>
<proteinExistence type="predicted"/>
<evidence type="ECO:0000256" key="3">
    <source>
        <dbReference type="ARBA" id="ARBA00016090"/>
    </source>
</evidence>
<organism evidence="5 6">
    <name type="scientific">Streptomyces thioluteus</name>
    <dbReference type="NCBI Taxonomy" id="66431"/>
    <lineage>
        <taxon>Bacteria</taxon>
        <taxon>Bacillati</taxon>
        <taxon>Actinomycetota</taxon>
        <taxon>Actinomycetes</taxon>
        <taxon>Kitasatosporales</taxon>
        <taxon>Streptomycetaceae</taxon>
        <taxon>Streptomyces</taxon>
    </lineage>
</organism>
<evidence type="ECO:0000313" key="6">
    <source>
        <dbReference type="Proteomes" id="UP001501102"/>
    </source>
</evidence>
<feature type="compositionally biased region" description="Polar residues" evidence="4">
    <location>
        <begin position="11"/>
        <end position="25"/>
    </location>
</feature>
<evidence type="ECO:0000313" key="5">
    <source>
        <dbReference type="EMBL" id="GAA2923172.1"/>
    </source>
</evidence>
<dbReference type="PANTHER" id="PTHR10937">
    <property type="entry name" value="GLUCOSAMINE--FRUCTOSE-6-PHOSPHATE AMINOTRANSFERASE, ISOMERIZING"/>
    <property type="match status" value="1"/>
</dbReference>
<evidence type="ECO:0000256" key="4">
    <source>
        <dbReference type="SAM" id="MobiDB-lite"/>
    </source>
</evidence>
<evidence type="ECO:0000256" key="2">
    <source>
        <dbReference type="ARBA" id="ARBA00012916"/>
    </source>
</evidence>
<dbReference type="SUPFAM" id="SSF53697">
    <property type="entry name" value="SIS domain"/>
    <property type="match status" value="1"/>
</dbReference>
<comment type="caution">
    <text evidence="5">The sequence shown here is derived from an EMBL/GenBank/DDBJ whole genome shotgun (WGS) entry which is preliminary data.</text>
</comment>
<dbReference type="EMBL" id="BAAAXZ010000073">
    <property type="protein sequence ID" value="GAA2923172.1"/>
    <property type="molecule type" value="Genomic_DNA"/>
</dbReference>
<dbReference type="EC" id="2.6.1.16" evidence="2"/>